<sequence length="535" mass="58048">MALYLNVVATYLIFFLTLVAVAAYAIFVSRRMDVNSLTNFLSAKNSQGPLALAWCFFASGMGSWTLFTFPEIGVLAGSWGVIGYTLSGCLGMAILALVGPFTRSLLGEGVTLTDFVNNRFGRVMQIYVAIVSVFYQFFSLVSEFTCVGSLVSMISPDAEPAVAICAVAVITNIYTLVGGLRASLATDVWQASGVLSLVLLVVIVMISSVKIPDNAWQDTKVAAFTVNGFESLLTLWIAVTASNLFFTGYWQRVFAANDDKTLRKACIYTCLMIIPFTVALAMSGWVSFLAYPAEAAQQMPYFFTILMHMHMVWKVLMVIIIAALASSMSDSIQIGIAAELVTNFPGMTLLHARIICILLNIPAVIIALKNVNILTLFLIADLLCTATVGPMLLGAWKRAHPHAAVAGCVSGLITIFLCGWIIKGSFVDGFKWFALPEGLYSSNSLITFVFSGIVPVIVTVAGSLMLPPREVSTQEYLPALTPTRQRSTRAIEKTTCRQQRPHQSANQQIAPQPPTYGLKIVLLTIKIKLTSVSTT</sequence>
<keyword evidence="5 8" id="KW-1133">Transmembrane helix</keyword>
<feature type="transmembrane region" description="Helical" evidence="8">
    <location>
        <begin position="231"/>
        <end position="253"/>
    </location>
</feature>
<reference evidence="9" key="2">
    <citation type="journal article" date="2023" name="Microbiol Resour">
        <title>Decontamination and Annotation of the Draft Genome Sequence of the Oomycete Lagenidium giganteum ARSEF 373.</title>
        <authorList>
            <person name="Morgan W.R."/>
            <person name="Tartar A."/>
        </authorList>
    </citation>
    <scope>NUCLEOTIDE SEQUENCE</scope>
    <source>
        <strain evidence="9">ARSEF 373</strain>
    </source>
</reference>
<evidence type="ECO:0000256" key="6">
    <source>
        <dbReference type="ARBA" id="ARBA00023136"/>
    </source>
</evidence>
<dbReference type="PANTHER" id="PTHR48086:SF10">
    <property type="entry name" value="AGR155CP"/>
    <property type="match status" value="1"/>
</dbReference>
<feature type="non-terminal residue" evidence="9">
    <location>
        <position position="535"/>
    </location>
</feature>
<dbReference type="Gene3D" id="1.20.1730.10">
    <property type="entry name" value="Sodium/glucose cotransporter"/>
    <property type="match status" value="1"/>
</dbReference>
<dbReference type="AlphaFoldDB" id="A0AAV2YI98"/>
<feature type="transmembrane region" description="Helical" evidence="8">
    <location>
        <begin position="374"/>
        <end position="396"/>
    </location>
</feature>
<evidence type="ECO:0000256" key="1">
    <source>
        <dbReference type="ARBA" id="ARBA00004141"/>
    </source>
</evidence>
<dbReference type="EMBL" id="DAKRPA010000351">
    <property type="protein sequence ID" value="DAZ93039.1"/>
    <property type="molecule type" value="Genomic_DNA"/>
</dbReference>
<dbReference type="InterPro" id="IPR001734">
    <property type="entry name" value="Na/solute_symporter"/>
</dbReference>
<evidence type="ECO:0000256" key="4">
    <source>
        <dbReference type="ARBA" id="ARBA00022692"/>
    </source>
</evidence>
<feature type="transmembrane region" description="Helical" evidence="8">
    <location>
        <begin position="442"/>
        <end position="466"/>
    </location>
</feature>
<evidence type="ECO:0008006" key="11">
    <source>
        <dbReference type="Google" id="ProtNLM"/>
    </source>
</evidence>
<dbReference type="InterPro" id="IPR050277">
    <property type="entry name" value="Sodium:Solute_Symporter"/>
</dbReference>
<dbReference type="GO" id="GO:0015606">
    <property type="term" value="F:spermidine transmembrane transporter activity"/>
    <property type="evidence" value="ECO:0007669"/>
    <property type="project" value="TreeGrafter"/>
</dbReference>
<evidence type="ECO:0000313" key="9">
    <source>
        <dbReference type="EMBL" id="DAZ93039.1"/>
    </source>
</evidence>
<feature type="transmembrane region" description="Helical" evidence="8">
    <location>
        <begin position="403"/>
        <end position="422"/>
    </location>
</feature>
<evidence type="ECO:0000256" key="2">
    <source>
        <dbReference type="ARBA" id="ARBA00006434"/>
    </source>
</evidence>
<reference evidence="9" key="1">
    <citation type="submission" date="2022-11" db="EMBL/GenBank/DDBJ databases">
        <authorList>
            <person name="Morgan W.R."/>
            <person name="Tartar A."/>
        </authorList>
    </citation>
    <scope>NUCLEOTIDE SEQUENCE</scope>
    <source>
        <strain evidence="9">ARSEF 373</strain>
    </source>
</reference>
<proteinExistence type="inferred from homology"/>
<organism evidence="9 10">
    <name type="scientific">Lagenidium giganteum</name>
    <dbReference type="NCBI Taxonomy" id="4803"/>
    <lineage>
        <taxon>Eukaryota</taxon>
        <taxon>Sar</taxon>
        <taxon>Stramenopiles</taxon>
        <taxon>Oomycota</taxon>
        <taxon>Peronosporomycetes</taxon>
        <taxon>Pythiales</taxon>
        <taxon>Pythiaceae</taxon>
    </lineage>
</organism>
<feature type="transmembrane region" description="Helical" evidence="8">
    <location>
        <begin position="265"/>
        <end position="291"/>
    </location>
</feature>
<feature type="transmembrane region" description="Helical" evidence="8">
    <location>
        <begin position="6"/>
        <end position="28"/>
    </location>
</feature>
<dbReference type="Pfam" id="PF00474">
    <property type="entry name" value="SSF"/>
    <property type="match status" value="1"/>
</dbReference>
<feature type="transmembrane region" description="Helical" evidence="8">
    <location>
        <begin position="350"/>
        <end position="368"/>
    </location>
</feature>
<evidence type="ECO:0000256" key="8">
    <source>
        <dbReference type="SAM" id="Phobius"/>
    </source>
</evidence>
<feature type="transmembrane region" description="Helical" evidence="8">
    <location>
        <begin position="123"/>
        <end position="141"/>
    </location>
</feature>
<dbReference type="GO" id="GO:0005886">
    <property type="term" value="C:plasma membrane"/>
    <property type="evidence" value="ECO:0007669"/>
    <property type="project" value="TreeGrafter"/>
</dbReference>
<keyword evidence="3" id="KW-0813">Transport</keyword>
<feature type="transmembrane region" description="Helical" evidence="8">
    <location>
        <begin position="49"/>
        <end position="69"/>
    </location>
</feature>
<comment type="similarity">
    <text evidence="2 7">Belongs to the sodium:solute symporter (SSF) (TC 2.A.21) family.</text>
</comment>
<feature type="transmembrane region" description="Helical" evidence="8">
    <location>
        <begin position="81"/>
        <end position="102"/>
    </location>
</feature>
<evidence type="ECO:0000256" key="5">
    <source>
        <dbReference type="ARBA" id="ARBA00022989"/>
    </source>
</evidence>
<comment type="subcellular location">
    <subcellularLocation>
        <location evidence="1">Membrane</location>
        <topology evidence="1">Multi-pass membrane protein</topology>
    </subcellularLocation>
</comment>
<evidence type="ECO:0000313" key="10">
    <source>
        <dbReference type="Proteomes" id="UP001146120"/>
    </source>
</evidence>
<comment type="caution">
    <text evidence="9">The sequence shown here is derived from an EMBL/GenBank/DDBJ whole genome shotgun (WGS) entry which is preliminary data.</text>
</comment>
<feature type="transmembrane region" description="Helical" evidence="8">
    <location>
        <begin position="311"/>
        <end position="329"/>
    </location>
</feature>
<name>A0AAV2YI98_9STRA</name>
<dbReference type="InterPro" id="IPR038377">
    <property type="entry name" value="Na/Glc_symporter_sf"/>
</dbReference>
<dbReference type="PANTHER" id="PTHR48086">
    <property type="entry name" value="SODIUM/PROLINE SYMPORTER-RELATED"/>
    <property type="match status" value="1"/>
</dbReference>
<protein>
    <recommendedName>
        <fullName evidence="11">Na+/solute symporter</fullName>
    </recommendedName>
</protein>
<dbReference type="PROSITE" id="PS50283">
    <property type="entry name" value="NA_SOLUT_SYMP_3"/>
    <property type="match status" value="1"/>
</dbReference>
<keyword evidence="4 8" id="KW-0812">Transmembrane</keyword>
<evidence type="ECO:0000256" key="3">
    <source>
        <dbReference type="ARBA" id="ARBA00022448"/>
    </source>
</evidence>
<keyword evidence="6 8" id="KW-0472">Membrane</keyword>
<evidence type="ECO:0000256" key="7">
    <source>
        <dbReference type="RuleBase" id="RU362091"/>
    </source>
</evidence>
<accession>A0AAV2YI98</accession>
<gene>
    <name evidence="9" type="ORF">N0F65_007382</name>
</gene>
<keyword evidence="10" id="KW-1185">Reference proteome</keyword>
<dbReference type="Proteomes" id="UP001146120">
    <property type="component" value="Unassembled WGS sequence"/>
</dbReference>
<feature type="transmembrane region" description="Helical" evidence="8">
    <location>
        <begin position="161"/>
        <end position="180"/>
    </location>
</feature>
<feature type="transmembrane region" description="Helical" evidence="8">
    <location>
        <begin position="192"/>
        <end position="211"/>
    </location>
</feature>